<sequence>MKTTIQKSVMLLALALLGFNCDPSELLSEFNACGDESWGERTGAEADAAAEATIAFSNSPSKETCENVRTALLDYIEALENMEECVVPANKDAYAKALDDSRDQLQELDCNQDFQS</sequence>
<dbReference type="EMBL" id="JBHFPV010000001">
    <property type="protein sequence ID" value="MFH6602901.1"/>
    <property type="molecule type" value="Genomic_DNA"/>
</dbReference>
<protein>
    <submittedName>
        <fullName evidence="1">Uncharacterized protein</fullName>
    </submittedName>
</protein>
<reference evidence="1" key="1">
    <citation type="submission" date="2024-09" db="EMBL/GenBank/DDBJ databases">
        <authorList>
            <person name="Liu J."/>
        </authorList>
    </citation>
    <scope>NUCLEOTIDE SEQUENCE</scope>
    <source>
        <strain evidence="1">NBU2967</strain>
    </source>
</reference>
<dbReference type="Proteomes" id="UP001595191">
    <property type="component" value="Unassembled WGS sequence"/>
</dbReference>
<accession>A0ACC7LGW7</accession>
<name>A0ACC7LGW7_9FLAO</name>
<keyword evidence="2" id="KW-1185">Reference proteome</keyword>
<gene>
    <name evidence="1" type="ORF">ACEZ3G_05390</name>
</gene>
<comment type="caution">
    <text evidence="1">The sequence shown here is derived from an EMBL/GenBank/DDBJ whole genome shotgun (WGS) entry which is preliminary data.</text>
</comment>
<organism evidence="1 2">
    <name type="scientific">Meishania litoralis</name>
    <dbReference type="NCBI Taxonomy" id="3434685"/>
    <lineage>
        <taxon>Bacteria</taxon>
        <taxon>Pseudomonadati</taxon>
        <taxon>Bacteroidota</taxon>
        <taxon>Flavobacteriia</taxon>
        <taxon>Flavobacteriales</taxon>
        <taxon>Flavobacteriaceae</taxon>
        <taxon>Meishania</taxon>
    </lineage>
</organism>
<evidence type="ECO:0000313" key="1">
    <source>
        <dbReference type="EMBL" id="MFH6602901.1"/>
    </source>
</evidence>
<evidence type="ECO:0000313" key="2">
    <source>
        <dbReference type="Proteomes" id="UP001595191"/>
    </source>
</evidence>
<proteinExistence type="predicted"/>